<evidence type="ECO:0000313" key="2">
    <source>
        <dbReference type="Proteomes" id="UP000516093"/>
    </source>
</evidence>
<sequence>MGPPAGSRRAARLGAPDAWPGAFRLSYVPKAAGLAVYELVARRGGQILTSEPVPVEVVPTRALRVLLLANTPSFEFKFLKNQLGTRQHAVALRVGISRGLTQTEFLNQPTHDISRLTPSLLAHYDAVIADAGTLSTLSGGEVQQLTTALRTGGPGLIVLADAAPLPRLTPARATFSIVPVAMAASAKPQPIQWPGLRAAPLLQYRLPCGHRPACAPWLPRARGRPW</sequence>
<organism evidence="1 2">
    <name type="scientific">Hymenobacter qilianensis</name>
    <dbReference type="NCBI Taxonomy" id="1385715"/>
    <lineage>
        <taxon>Bacteria</taxon>
        <taxon>Pseudomonadati</taxon>
        <taxon>Bacteroidota</taxon>
        <taxon>Cytophagia</taxon>
        <taxon>Cytophagales</taxon>
        <taxon>Hymenobacteraceae</taxon>
        <taxon>Hymenobacter</taxon>
    </lineage>
</organism>
<protein>
    <submittedName>
        <fullName evidence="1">Uncharacterized protein</fullName>
    </submittedName>
</protein>
<reference evidence="1 2" key="1">
    <citation type="submission" date="2020-08" db="EMBL/GenBank/DDBJ databases">
        <title>Genome sequence of Hymenobacter qilianensis JCM 19763T.</title>
        <authorList>
            <person name="Hyun D.-W."/>
            <person name="Bae J.-W."/>
        </authorList>
    </citation>
    <scope>NUCLEOTIDE SEQUENCE [LARGE SCALE GENOMIC DNA]</scope>
    <source>
        <strain evidence="1 2">JCM 19763</strain>
    </source>
</reference>
<name>A0A7H0GZ04_9BACT</name>
<gene>
    <name evidence="1" type="ORF">H9L05_08135</name>
</gene>
<dbReference type="KEGG" id="hqi:H9L05_08135"/>
<dbReference type="EMBL" id="CP060784">
    <property type="protein sequence ID" value="QNP53520.1"/>
    <property type="molecule type" value="Genomic_DNA"/>
</dbReference>
<keyword evidence="2" id="KW-1185">Reference proteome</keyword>
<evidence type="ECO:0000313" key="1">
    <source>
        <dbReference type="EMBL" id="QNP53520.1"/>
    </source>
</evidence>
<dbReference type="Proteomes" id="UP000516093">
    <property type="component" value="Chromosome"/>
</dbReference>
<dbReference type="RefSeq" id="WP_187733733.1">
    <property type="nucleotide sequence ID" value="NZ_CP060784.1"/>
</dbReference>
<proteinExistence type="predicted"/>
<accession>A0A7H0GZ04</accession>
<dbReference type="AlphaFoldDB" id="A0A7H0GZ04"/>